<gene>
    <name evidence="16" type="ORF">BLGHR1_15180</name>
</gene>
<keyword evidence="11 15" id="KW-0472">Membrane</keyword>
<dbReference type="Pfam" id="PF04922">
    <property type="entry name" value="DIE2_ALG10"/>
    <property type="match status" value="1"/>
</dbReference>
<dbReference type="PANTHER" id="PTHR12989">
    <property type="entry name" value="ALPHA-1,2-GLUCOSYLTRANSFERASE ALG10"/>
    <property type="match status" value="1"/>
</dbReference>
<feature type="transmembrane region" description="Helical" evidence="15">
    <location>
        <begin position="371"/>
        <end position="396"/>
    </location>
</feature>
<comment type="similarity">
    <text evidence="3">Belongs to the ALG10 glucosyltransferase family.</text>
</comment>
<feature type="transmembrane region" description="Helical" evidence="15">
    <location>
        <begin position="27"/>
        <end position="44"/>
    </location>
</feature>
<evidence type="ECO:0000256" key="10">
    <source>
        <dbReference type="ARBA" id="ARBA00022989"/>
    </source>
</evidence>
<dbReference type="EC" id="2.4.1.256" evidence="4"/>
<evidence type="ECO:0000256" key="14">
    <source>
        <dbReference type="ARBA" id="ARBA00048064"/>
    </source>
</evidence>
<feature type="transmembrane region" description="Helical" evidence="15">
    <location>
        <begin position="335"/>
        <end position="359"/>
    </location>
</feature>
<dbReference type="UniPathway" id="UPA00378"/>
<evidence type="ECO:0000256" key="2">
    <source>
        <dbReference type="ARBA" id="ARBA00004922"/>
    </source>
</evidence>
<dbReference type="AlphaFoldDB" id="A0A383UVK0"/>
<keyword evidence="9" id="KW-0256">Endoplasmic reticulum</keyword>
<evidence type="ECO:0000256" key="7">
    <source>
        <dbReference type="ARBA" id="ARBA00022679"/>
    </source>
</evidence>
<evidence type="ECO:0000256" key="6">
    <source>
        <dbReference type="ARBA" id="ARBA00022676"/>
    </source>
</evidence>
<evidence type="ECO:0000313" key="16">
    <source>
        <dbReference type="EMBL" id="SZF04384.1"/>
    </source>
</evidence>
<keyword evidence="10 15" id="KW-1133">Transmembrane helix</keyword>
<evidence type="ECO:0000256" key="12">
    <source>
        <dbReference type="ARBA" id="ARBA00032069"/>
    </source>
</evidence>
<evidence type="ECO:0000256" key="1">
    <source>
        <dbReference type="ARBA" id="ARBA00004477"/>
    </source>
</evidence>
<dbReference type="GO" id="GO:0005789">
    <property type="term" value="C:endoplasmic reticulum membrane"/>
    <property type="evidence" value="ECO:0007669"/>
    <property type="project" value="UniProtKB-SubCell"/>
</dbReference>
<evidence type="ECO:0000256" key="11">
    <source>
        <dbReference type="ARBA" id="ARBA00023136"/>
    </source>
</evidence>
<keyword evidence="7" id="KW-0808">Transferase</keyword>
<evidence type="ECO:0000256" key="9">
    <source>
        <dbReference type="ARBA" id="ARBA00022824"/>
    </source>
</evidence>
<comment type="subcellular location">
    <subcellularLocation>
        <location evidence="1">Endoplasmic reticulum membrane</location>
        <topology evidence="1">Multi-pass membrane protein</topology>
    </subcellularLocation>
</comment>
<protein>
    <recommendedName>
        <fullName evidence="5">Dol-P-Glc:Glc(2)Man(9)GlcNAc(2)-PP-Dol alpha-1,2-glucosyltransferase</fullName>
        <ecNumber evidence="4">2.4.1.256</ecNumber>
    </recommendedName>
    <alternativeName>
        <fullName evidence="12">Asparagine-linked glycosylation protein 10</fullName>
    </alternativeName>
</protein>
<dbReference type="VEuPathDB" id="FungiDB:BLGHR1_15180"/>
<evidence type="ECO:0000256" key="5">
    <source>
        <dbReference type="ARBA" id="ARBA00018512"/>
    </source>
</evidence>
<sequence length="599" mass="69344">MALFWDYFAAKSLISSLSRRVALQRSSTYFLFIPALSYTLSLYWEHCVSKLVPKPYLDEVFHIRQAQAYCHGNYTVWDPKITTPPALYVFAATGAVLTRAFSKQFCSIHQLRLFNCHALLLTFYYAYGCRRRIVRKWARNRYLLDVDALHTAFNITLFPPLFFFSGLFYTDVLSTCCVLVSYKLYLERNDERTNLRLNLLCSFIIGIVCLLIRQTNIFWVAIFLGALQLVDTIKLHQIKEEILKSSIIRNQYISKFLKEYCILKLHDPSLEEAGVFDFLQCALSIINIIIYQPAVLASIVTNFWLLVFFGLFIYWNDGVVLGDKSNHVATIHLPQMLYLWPLITFFSAPLLIPAGISFFRRLNHQIPRHVFISISWSNLQSALHITGGLIVCLATIKYNTIIHPFTLADNRHYMFYIFRYSILCHPAIRFLLAPIYAICSALVYKSLCFPAQTIQKKKCSSSSLVQPSDVSRQEKSAGRIPTTPTVSFAIALFGATTLSLVSAPLVEPRYFITCWVLWRLNIPMNLSKELVSENKTSDSRTNNLFFKALKKPYSSMCHKKWLWLETTWLILINFITGYIFLHKGFEWPQEPGNVQRFMW</sequence>
<organism evidence="16 17">
    <name type="scientific">Blumeria hordei</name>
    <name type="common">Barley powdery mildew</name>
    <name type="synonym">Blumeria graminis f. sp. hordei</name>
    <dbReference type="NCBI Taxonomy" id="2867405"/>
    <lineage>
        <taxon>Eukaryota</taxon>
        <taxon>Fungi</taxon>
        <taxon>Dikarya</taxon>
        <taxon>Ascomycota</taxon>
        <taxon>Pezizomycotina</taxon>
        <taxon>Leotiomycetes</taxon>
        <taxon>Erysiphales</taxon>
        <taxon>Erysiphaceae</taxon>
        <taxon>Blumeria</taxon>
    </lineage>
</organism>
<accession>A0A383UVK0</accession>
<dbReference type="Proteomes" id="UP000275772">
    <property type="component" value="Unassembled WGS sequence"/>
</dbReference>
<evidence type="ECO:0000256" key="15">
    <source>
        <dbReference type="SAM" id="Phobius"/>
    </source>
</evidence>
<reference evidence="16 17" key="1">
    <citation type="submission" date="2017-11" db="EMBL/GenBank/DDBJ databases">
        <authorList>
            <person name="Kracher B."/>
        </authorList>
    </citation>
    <scope>NUCLEOTIDE SEQUENCE [LARGE SCALE GENOMIC DNA]</scope>
    <source>
        <strain evidence="16 17">RACE1</strain>
    </source>
</reference>
<feature type="transmembrane region" description="Helical" evidence="15">
    <location>
        <begin position="111"/>
        <end position="127"/>
    </location>
</feature>
<name>A0A383UVK0_BLUHO</name>
<dbReference type="EMBL" id="UNSH01000064">
    <property type="protein sequence ID" value="SZF04384.1"/>
    <property type="molecule type" value="Genomic_DNA"/>
</dbReference>
<dbReference type="GO" id="GO:0006488">
    <property type="term" value="P:dolichol-linked oligosaccharide biosynthetic process"/>
    <property type="evidence" value="ECO:0007669"/>
    <property type="project" value="InterPro"/>
</dbReference>
<evidence type="ECO:0000256" key="13">
    <source>
        <dbReference type="ARBA" id="ARBA00044727"/>
    </source>
</evidence>
<feature type="transmembrane region" description="Helical" evidence="15">
    <location>
        <begin position="561"/>
        <end position="581"/>
    </location>
</feature>
<keyword evidence="6" id="KW-0328">Glycosyltransferase</keyword>
<dbReference type="InterPro" id="IPR016900">
    <property type="entry name" value="Alg10"/>
</dbReference>
<proteinExistence type="inferred from homology"/>
<evidence type="ECO:0000313" key="17">
    <source>
        <dbReference type="Proteomes" id="UP000275772"/>
    </source>
</evidence>
<feature type="transmembrane region" description="Helical" evidence="15">
    <location>
        <begin position="294"/>
        <end position="315"/>
    </location>
</feature>
<dbReference type="PANTHER" id="PTHR12989:SF10">
    <property type="entry name" value="DOL-P-GLC:GLC(2)MAN(9)GLCNAC(2)-PP-DOL ALPHA-1,2-GLUCOSYLTRANSFERASE-RELATED"/>
    <property type="match status" value="1"/>
</dbReference>
<comment type="pathway">
    <text evidence="2">Protein modification; protein glycosylation.</text>
</comment>
<evidence type="ECO:0000256" key="3">
    <source>
        <dbReference type="ARBA" id="ARBA00010600"/>
    </source>
</evidence>
<comment type="function">
    <text evidence="13">Dol-P-Glc:Glc(2)Man(9)GlcNAc(2)-PP-Dol alpha-1,2-glucosyltransferase that operates in the biosynthetic pathway of dolichol-linked oligosaccharides, the glycan precursors employed in protein asparagine (N)-glycosylation. The assembly of dolichol-linked oligosaccharides begins on the cytosolic side of the endoplasmic reticulum membrane and finishes in its lumen. The sequential addition of sugars to dolichol pyrophosphate produces dolichol-linked oligosaccharides containing fourteen sugars, including two GlcNAcs, nine mannoses and three glucoses. Once assembled, the oligosaccharide is transferred from the lipid to nascent proteins by oligosaccharyltransferases. In the lumen of the endoplasmic reticulum, adds the third and last glucose residue from dolichyl phosphate glucose (Dol-P-Glc) onto the lipid-linked oligosaccharide intermediate Glc(2)Man(9)GlcNAc(2)-PP-Dol to produce Glc(3)Man(9)GlcNAc(2)-PP-Dol.</text>
</comment>
<comment type="catalytic activity">
    <reaction evidence="14">
        <text>an alpha-D-Glc-(1-&gt;3)-alpha-D-Glc-(1-&gt;3)-alpha-D-Man-(1-&gt;2)-alpha-D-Man-(1-&gt;2)-alpha-D-Man-(1-&gt;3)-[alpha-D-Man-(1-&gt;2)-alpha-D-Man-(1-&gt;3)-[alpha-D-Man-(1-&gt;2)-alpha-D-Man-(1-&gt;6)]-alpha-D-Man-(1-&gt;6)]-beta-D-Man-(1-&gt;4)-beta-D-GlcNAc-(1-&gt;4)-alpha-D-GlcNAc-diphospho-di-trans,poly-cis-dolichol + a di-trans,poly-cis-dolichyl beta-D-glucosyl phosphate = a alpha-D-Glc-(1-&gt;2)-alpha-D-Glc-(1-&gt;3)-alpha-D-Glc-(1-&gt;3)-alpha-D-Man-(1-&gt;2)-alpha-D-Man-(1-&gt;2)-alpha-D-Man-(1-&gt;3)-[alpha-D-Man-(1-&gt;2)-alpha-D-Man-(1-&gt;3)-[alpha-D-Man-(1-&gt;2)-alpha-D-Man-(1-&gt;6)]-alpha-D-Man-(1-&gt;6)]-beta-D-Man-(1-&gt;4)-beta-D-GlcNAc-(1-&gt;4)-alpha-D-GlcNAc-diphospho-di-trans,poly-cis-dolichol + a di-trans,poly-cis-dolichyl phosphate + H(+)</text>
        <dbReference type="Rhea" id="RHEA:29543"/>
        <dbReference type="Rhea" id="RHEA-COMP:19498"/>
        <dbReference type="Rhea" id="RHEA-COMP:19502"/>
        <dbReference type="Rhea" id="RHEA-COMP:19512"/>
        <dbReference type="Rhea" id="RHEA-COMP:19522"/>
        <dbReference type="ChEBI" id="CHEBI:15378"/>
        <dbReference type="ChEBI" id="CHEBI:57525"/>
        <dbReference type="ChEBI" id="CHEBI:57683"/>
        <dbReference type="ChEBI" id="CHEBI:132522"/>
        <dbReference type="ChEBI" id="CHEBI:132523"/>
        <dbReference type="EC" id="2.4.1.256"/>
    </reaction>
    <physiologicalReaction direction="left-to-right" evidence="14">
        <dbReference type="Rhea" id="RHEA:29544"/>
    </physiologicalReaction>
</comment>
<evidence type="ECO:0000256" key="4">
    <source>
        <dbReference type="ARBA" id="ARBA00011967"/>
    </source>
</evidence>
<evidence type="ECO:0000256" key="8">
    <source>
        <dbReference type="ARBA" id="ARBA00022692"/>
    </source>
</evidence>
<feature type="transmembrane region" description="Helical" evidence="15">
    <location>
        <begin position="416"/>
        <end position="444"/>
    </location>
</feature>
<keyword evidence="8 15" id="KW-0812">Transmembrane</keyword>
<dbReference type="GO" id="GO:0106073">
    <property type="term" value="F:dolichyl pyrophosphate Glc2Man9GlcNAc2 alpha-1,2-glucosyltransferase activity"/>
    <property type="evidence" value="ECO:0007669"/>
    <property type="project" value="UniProtKB-EC"/>
</dbReference>